<dbReference type="Pfam" id="PF12724">
    <property type="entry name" value="Flavodoxin_5"/>
    <property type="match status" value="1"/>
</dbReference>
<dbReference type="GO" id="GO:0010181">
    <property type="term" value="F:FMN binding"/>
    <property type="evidence" value="ECO:0007669"/>
    <property type="project" value="InterPro"/>
</dbReference>
<dbReference type="GO" id="GO:0016651">
    <property type="term" value="F:oxidoreductase activity, acting on NAD(P)H"/>
    <property type="evidence" value="ECO:0007669"/>
    <property type="project" value="UniProtKB-ARBA"/>
</dbReference>
<dbReference type="PROSITE" id="PS50902">
    <property type="entry name" value="FLAVODOXIN_LIKE"/>
    <property type="match status" value="1"/>
</dbReference>
<comment type="caution">
    <text evidence="2">The sequence shown here is derived from an EMBL/GenBank/DDBJ whole genome shotgun (WGS) entry which is preliminary data.</text>
</comment>
<dbReference type="GO" id="GO:0009055">
    <property type="term" value="F:electron transfer activity"/>
    <property type="evidence" value="ECO:0007669"/>
    <property type="project" value="InterPro"/>
</dbReference>
<reference evidence="2 3" key="1">
    <citation type="submission" date="2019-09" db="EMBL/GenBank/DDBJ databases">
        <title>In-depth cultivation of the pig gut microbiome towards novel bacterial diversity and tailored functional studies.</title>
        <authorList>
            <person name="Wylensek D."/>
            <person name="Hitch T.C.A."/>
            <person name="Clavel T."/>
        </authorList>
    </citation>
    <scope>NUCLEOTIDE SEQUENCE [LARGE SCALE GENOMIC DNA]</scope>
    <source>
        <strain evidence="2 3">WCA3-693-APC-4?</strain>
    </source>
</reference>
<dbReference type="AlphaFoldDB" id="A0A6N7XWS0"/>
<feature type="domain" description="Flavodoxin-like" evidence="1">
    <location>
        <begin position="5"/>
        <end position="161"/>
    </location>
</feature>
<dbReference type="Proteomes" id="UP000469523">
    <property type="component" value="Unassembled WGS sequence"/>
</dbReference>
<dbReference type="SUPFAM" id="SSF52218">
    <property type="entry name" value="Flavoproteins"/>
    <property type="match status" value="1"/>
</dbReference>
<accession>A0A6N7XWS0</accession>
<evidence type="ECO:0000313" key="2">
    <source>
        <dbReference type="EMBL" id="MSU01004.1"/>
    </source>
</evidence>
<dbReference type="GO" id="GO:0070819">
    <property type="term" value="F:menaquinone-dependent protoporphyrinogen oxidase activity"/>
    <property type="evidence" value="ECO:0007669"/>
    <property type="project" value="TreeGrafter"/>
</dbReference>
<dbReference type="InterPro" id="IPR001226">
    <property type="entry name" value="Flavodoxin_CS"/>
</dbReference>
<dbReference type="InterPro" id="IPR026816">
    <property type="entry name" value="Flavodoxin_dom"/>
</dbReference>
<keyword evidence="3" id="KW-1185">Reference proteome</keyword>
<dbReference type="Gene3D" id="3.40.50.360">
    <property type="match status" value="1"/>
</dbReference>
<organism evidence="2 3">
    <name type="scientific">Tissierella pigra</name>
    <dbReference type="NCBI Taxonomy" id="2607614"/>
    <lineage>
        <taxon>Bacteria</taxon>
        <taxon>Bacillati</taxon>
        <taxon>Bacillota</taxon>
        <taxon>Tissierellia</taxon>
        <taxon>Tissierellales</taxon>
        <taxon>Tissierellaceae</taxon>
        <taxon>Tissierella</taxon>
    </lineage>
</organism>
<sequence>MLEKVIVLYKSNTGFTQKYAEWVANELNCSAISITEINVNELQSYDTIVFGGGLYAGKINGLKSIKNDIFKMNDKNIIIFVTGATPKEAIKIEEIKNANFSLKEKENFHLFYFHSGMNYEKMGLGSKGMMSIFKAILKIKKDKSPEEQGMYDTITKSNDYSKKEYINPLIEYIKTI</sequence>
<dbReference type="GO" id="GO:0006783">
    <property type="term" value="P:heme biosynthetic process"/>
    <property type="evidence" value="ECO:0007669"/>
    <property type="project" value="TreeGrafter"/>
</dbReference>
<name>A0A6N7XWS0_9FIRM</name>
<evidence type="ECO:0000313" key="3">
    <source>
        <dbReference type="Proteomes" id="UP000469523"/>
    </source>
</evidence>
<evidence type="ECO:0000259" key="1">
    <source>
        <dbReference type="PROSITE" id="PS50902"/>
    </source>
</evidence>
<proteinExistence type="predicted"/>
<dbReference type="InterPro" id="IPR029039">
    <property type="entry name" value="Flavoprotein-like_sf"/>
</dbReference>
<dbReference type="PANTHER" id="PTHR38030:SF2">
    <property type="entry name" value="PROTOPORPHYRINOGEN IX DEHYDROGENASE [QUINONE]"/>
    <property type="match status" value="1"/>
</dbReference>
<dbReference type="EMBL" id="VUNQ01000009">
    <property type="protein sequence ID" value="MSU01004.1"/>
    <property type="molecule type" value="Genomic_DNA"/>
</dbReference>
<dbReference type="PROSITE" id="PS00201">
    <property type="entry name" value="FLAVODOXIN"/>
    <property type="match status" value="1"/>
</dbReference>
<gene>
    <name evidence="2" type="ORF">FYJ83_05935</name>
</gene>
<dbReference type="InterPro" id="IPR008254">
    <property type="entry name" value="Flavodoxin/NO_synth"/>
</dbReference>
<dbReference type="PANTHER" id="PTHR38030">
    <property type="entry name" value="PROTOPORPHYRINOGEN IX DEHYDROGENASE [MENAQUINONE]"/>
    <property type="match status" value="1"/>
</dbReference>
<protein>
    <recommendedName>
        <fullName evidence="1">Flavodoxin-like domain-containing protein</fullName>
    </recommendedName>
</protein>
<dbReference type="InterPro" id="IPR052200">
    <property type="entry name" value="Protoporphyrinogen_IX_DH"/>
</dbReference>